<reference evidence="5" key="1">
    <citation type="journal article" date="2020" name="MBio">
        <title>Horizontal gene transfer to a defensive symbiont with a reduced genome amongst a multipartite beetle microbiome.</title>
        <authorList>
            <person name="Waterworth S.C."/>
            <person name="Florez L.V."/>
            <person name="Rees E.R."/>
            <person name="Hertweck C."/>
            <person name="Kaltenpoth M."/>
            <person name="Kwan J.C."/>
        </authorList>
    </citation>
    <scope>NUCLEOTIDE SEQUENCE [LARGE SCALE GENOMIC DNA]</scope>
</reference>
<dbReference type="AlphaFoldDB" id="A0A833PH24"/>
<dbReference type="InterPro" id="IPR050808">
    <property type="entry name" value="Phage_Integrase"/>
</dbReference>
<organism evidence="4 5">
    <name type="scientific">Acinetobacter bereziniae</name>
    <name type="common">Acinetobacter genomosp. 10</name>
    <dbReference type="NCBI Taxonomy" id="106648"/>
    <lineage>
        <taxon>Bacteria</taxon>
        <taxon>Pseudomonadati</taxon>
        <taxon>Pseudomonadota</taxon>
        <taxon>Gammaproteobacteria</taxon>
        <taxon>Moraxellales</taxon>
        <taxon>Moraxellaceae</taxon>
        <taxon>Acinetobacter</taxon>
    </lineage>
</organism>
<dbReference type="Gene3D" id="3.30.160.390">
    <property type="entry name" value="Integrase, DNA-binding domain"/>
    <property type="match status" value="1"/>
</dbReference>
<evidence type="ECO:0000313" key="5">
    <source>
        <dbReference type="Proteomes" id="UP000490535"/>
    </source>
</evidence>
<name>A0A833PH24_ACIBZ</name>
<gene>
    <name evidence="4" type="ORF">GAK29_01042</name>
</gene>
<keyword evidence="2" id="KW-0229">DNA integration</keyword>
<dbReference type="Pfam" id="PF13356">
    <property type="entry name" value="Arm-DNA-bind_3"/>
    <property type="match status" value="1"/>
</dbReference>
<comment type="caution">
    <text evidence="4">The sequence shown here is derived from an EMBL/GenBank/DDBJ whole genome shotgun (WGS) entry which is preliminary data.</text>
</comment>
<evidence type="ECO:0000256" key="2">
    <source>
        <dbReference type="ARBA" id="ARBA00022908"/>
    </source>
</evidence>
<accession>A0A833PH24</accession>
<dbReference type="GO" id="GO:0015074">
    <property type="term" value="P:DNA integration"/>
    <property type="evidence" value="ECO:0007669"/>
    <property type="project" value="UniProtKB-KW"/>
</dbReference>
<comment type="similarity">
    <text evidence="1">Belongs to the 'phage' integrase family.</text>
</comment>
<evidence type="ECO:0000256" key="1">
    <source>
        <dbReference type="ARBA" id="ARBA00008857"/>
    </source>
</evidence>
<dbReference type="EMBL" id="WNDP01000017">
    <property type="protein sequence ID" value="KAF1026847.1"/>
    <property type="molecule type" value="Genomic_DNA"/>
</dbReference>
<dbReference type="PANTHER" id="PTHR30629:SF2">
    <property type="entry name" value="PROPHAGE INTEGRASE INTS-RELATED"/>
    <property type="match status" value="1"/>
</dbReference>
<evidence type="ECO:0000259" key="3">
    <source>
        <dbReference type="Pfam" id="PF13356"/>
    </source>
</evidence>
<dbReference type="PANTHER" id="PTHR30629">
    <property type="entry name" value="PROPHAGE INTEGRASE"/>
    <property type="match status" value="1"/>
</dbReference>
<evidence type="ECO:0000313" key="4">
    <source>
        <dbReference type="EMBL" id="KAF1026847.1"/>
    </source>
</evidence>
<sequence length="114" mass="13045">MWVIMWDRKKPMPKKAKELSALSVAKIKENGRHAVGGVDGLHLRIVNDSRAWILRVVVGQRFDEDGKQRVHRRDIGLGSYPEVSLAEARTKAQEMKAQIRNGIDPIQQKQEKLH</sequence>
<feature type="domain" description="Integrase DNA-binding" evidence="3">
    <location>
        <begin position="23"/>
        <end position="112"/>
    </location>
</feature>
<dbReference type="InterPro" id="IPR025166">
    <property type="entry name" value="Integrase_DNA_bind_dom"/>
</dbReference>
<dbReference type="InterPro" id="IPR038488">
    <property type="entry name" value="Integrase_DNA-bd_sf"/>
</dbReference>
<dbReference type="Proteomes" id="UP000490535">
    <property type="component" value="Unassembled WGS sequence"/>
</dbReference>
<protein>
    <recommendedName>
        <fullName evidence="3">Integrase DNA-binding domain-containing protein</fullName>
    </recommendedName>
</protein>
<proteinExistence type="inferred from homology"/>